<dbReference type="InterPro" id="IPR014710">
    <property type="entry name" value="RmlC-like_jellyroll"/>
</dbReference>
<evidence type="ECO:0000259" key="4">
    <source>
        <dbReference type="PROSITE" id="PS50042"/>
    </source>
</evidence>
<dbReference type="InterPro" id="IPR036388">
    <property type="entry name" value="WH-like_DNA-bd_sf"/>
</dbReference>
<reference evidence="5 6" key="1">
    <citation type="submission" date="2016-10" db="EMBL/GenBank/DDBJ databases">
        <authorList>
            <person name="de Groot N.N."/>
        </authorList>
    </citation>
    <scope>NUCLEOTIDE SEQUENCE [LARGE SCALE GENOMIC DNA]</scope>
    <source>
        <strain evidence="5 6">CPCC 100156</strain>
    </source>
</reference>
<dbReference type="Gene3D" id="2.60.120.10">
    <property type="entry name" value="Jelly Rolls"/>
    <property type="match status" value="1"/>
</dbReference>
<evidence type="ECO:0000313" key="5">
    <source>
        <dbReference type="EMBL" id="SDE55472.1"/>
    </source>
</evidence>
<keyword evidence="5" id="KW-0418">Kinase</keyword>
<evidence type="ECO:0000256" key="1">
    <source>
        <dbReference type="ARBA" id="ARBA00023015"/>
    </source>
</evidence>
<gene>
    <name evidence="5" type="ORF">SAMN04487779_10549</name>
</gene>
<dbReference type="Proteomes" id="UP000198925">
    <property type="component" value="Unassembled WGS sequence"/>
</dbReference>
<dbReference type="SUPFAM" id="SSF51206">
    <property type="entry name" value="cAMP-binding domain-like"/>
    <property type="match status" value="1"/>
</dbReference>
<keyword evidence="6" id="KW-1185">Reference proteome</keyword>
<dbReference type="InterPro" id="IPR012318">
    <property type="entry name" value="HTH_CRP"/>
</dbReference>
<dbReference type="SMART" id="SM00100">
    <property type="entry name" value="cNMP"/>
    <property type="match status" value="1"/>
</dbReference>
<proteinExistence type="predicted"/>
<dbReference type="InterPro" id="IPR000595">
    <property type="entry name" value="cNMP-bd_dom"/>
</dbReference>
<dbReference type="GO" id="GO:0003677">
    <property type="term" value="F:DNA binding"/>
    <property type="evidence" value="ECO:0007669"/>
    <property type="project" value="UniProtKB-KW"/>
</dbReference>
<accession>A0A1G7DVR7</accession>
<keyword evidence="1" id="KW-0805">Transcription regulation</keyword>
<evidence type="ECO:0000313" key="6">
    <source>
        <dbReference type="Proteomes" id="UP000198925"/>
    </source>
</evidence>
<dbReference type="GO" id="GO:0003700">
    <property type="term" value="F:DNA-binding transcription factor activity"/>
    <property type="evidence" value="ECO:0007669"/>
    <property type="project" value="TreeGrafter"/>
</dbReference>
<dbReference type="RefSeq" id="WP_090665364.1">
    <property type="nucleotide sequence ID" value="NZ_FMZX01000054.1"/>
</dbReference>
<dbReference type="EMBL" id="FMZX01000054">
    <property type="protein sequence ID" value="SDE55472.1"/>
    <property type="molecule type" value="Genomic_DNA"/>
</dbReference>
<protein>
    <submittedName>
        <fullName evidence="5">cAMP-binding domain of CRP or a regulatory subunit of cAMP-dependent protein kinases</fullName>
    </submittedName>
</protein>
<keyword evidence="3" id="KW-0804">Transcription</keyword>
<dbReference type="PROSITE" id="PS50042">
    <property type="entry name" value="CNMP_BINDING_3"/>
    <property type="match status" value="1"/>
</dbReference>
<dbReference type="CDD" id="cd00038">
    <property type="entry name" value="CAP_ED"/>
    <property type="match status" value="1"/>
</dbReference>
<evidence type="ECO:0000256" key="3">
    <source>
        <dbReference type="ARBA" id="ARBA00023163"/>
    </source>
</evidence>
<evidence type="ECO:0000256" key="2">
    <source>
        <dbReference type="ARBA" id="ARBA00023125"/>
    </source>
</evidence>
<dbReference type="Pfam" id="PF13545">
    <property type="entry name" value="HTH_Crp_2"/>
    <property type="match status" value="1"/>
</dbReference>
<feature type="domain" description="Cyclic nucleotide-binding" evidence="4">
    <location>
        <begin position="26"/>
        <end position="140"/>
    </location>
</feature>
<keyword evidence="2" id="KW-0238">DNA-binding</keyword>
<dbReference type="SUPFAM" id="SSF46785">
    <property type="entry name" value="Winged helix' DNA-binding domain"/>
    <property type="match status" value="1"/>
</dbReference>
<dbReference type="Gene3D" id="1.10.10.10">
    <property type="entry name" value="Winged helix-like DNA-binding domain superfamily/Winged helix DNA-binding domain"/>
    <property type="match status" value="1"/>
</dbReference>
<dbReference type="GO" id="GO:0005829">
    <property type="term" value="C:cytosol"/>
    <property type="evidence" value="ECO:0007669"/>
    <property type="project" value="TreeGrafter"/>
</dbReference>
<keyword evidence="5" id="KW-0808">Transferase</keyword>
<dbReference type="InterPro" id="IPR050397">
    <property type="entry name" value="Env_Response_Regulators"/>
</dbReference>
<dbReference type="PANTHER" id="PTHR24567">
    <property type="entry name" value="CRP FAMILY TRANSCRIPTIONAL REGULATORY PROTEIN"/>
    <property type="match status" value="1"/>
</dbReference>
<name>A0A1G7DVR7_9PROT</name>
<organism evidence="5 6">
    <name type="scientific">Belnapia rosea</name>
    <dbReference type="NCBI Taxonomy" id="938405"/>
    <lineage>
        <taxon>Bacteria</taxon>
        <taxon>Pseudomonadati</taxon>
        <taxon>Pseudomonadota</taxon>
        <taxon>Alphaproteobacteria</taxon>
        <taxon>Acetobacterales</taxon>
        <taxon>Roseomonadaceae</taxon>
        <taxon>Belnapia</taxon>
    </lineage>
</organism>
<dbReference type="InterPro" id="IPR018490">
    <property type="entry name" value="cNMP-bd_dom_sf"/>
</dbReference>
<sequence>MPIGVEWPAIGSALVSAGAPLLRNRLLAALAQSDFDNLRPHLTLVGLVDDQTLFGPGEVIEHVYFVEQGVVSLVADTGADDLGIEVGMIGREGMAGVASVISDRPIAFHHTRVQMPGSALRMPVACFRRLLGSVPALRERCLCYLDAFVIQIAQTGACNGRHHLPERCACWLLAACDRAEGPEMPLTHDTLSAALGVRRSGITTTIGALQEAGFIRSGRGKTVVLDHAGLERAACGCYRLVRNQFDRLLACP</sequence>
<dbReference type="InterPro" id="IPR036390">
    <property type="entry name" value="WH_DNA-bd_sf"/>
</dbReference>
<dbReference type="AlphaFoldDB" id="A0A1G7DVR7"/>
<dbReference type="PANTHER" id="PTHR24567:SF74">
    <property type="entry name" value="HTH-TYPE TRANSCRIPTIONAL REGULATOR ARCR"/>
    <property type="match status" value="1"/>
</dbReference>
<dbReference type="GO" id="GO:0016301">
    <property type="term" value="F:kinase activity"/>
    <property type="evidence" value="ECO:0007669"/>
    <property type="project" value="UniProtKB-KW"/>
</dbReference>